<comment type="caution">
    <text evidence="1">The sequence shown here is derived from an EMBL/GenBank/DDBJ whole genome shotgun (WGS) entry which is preliminary data.</text>
</comment>
<dbReference type="InterPro" id="IPR023214">
    <property type="entry name" value="HAD_sf"/>
</dbReference>
<dbReference type="AlphaFoldDB" id="A0A550CSG7"/>
<dbReference type="SFLD" id="SFLDS00003">
    <property type="entry name" value="Haloacid_Dehalogenase"/>
    <property type="match status" value="1"/>
</dbReference>
<dbReference type="NCBIfam" id="TIGR01509">
    <property type="entry name" value="HAD-SF-IA-v3"/>
    <property type="match status" value="1"/>
</dbReference>
<dbReference type="SFLD" id="SFLDG01132">
    <property type="entry name" value="C1.5.3:_5'-Nucleotidase_Like"/>
    <property type="match status" value="1"/>
</dbReference>
<name>A0A550CSG7_9AGAR</name>
<dbReference type="STRING" id="97359.A0A550CSG7"/>
<organism evidence="1 2">
    <name type="scientific">Schizophyllum amplum</name>
    <dbReference type="NCBI Taxonomy" id="97359"/>
    <lineage>
        <taxon>Eukaryota</taxon>
        <taxon>Fungi</taxon>
        <taxon>Dikarya</taxon>
        <taxon>Basidiomycota</taxon>
        <taxon>Agaricomycotina</taxon>
        <taxon>Agaricomycetes</taxon>
        <taxon>Agaricomycetidae</taxon>
        <taxon>Agaricales</taxon>
        <taxon>Schizophyllaceae</taxon>
        <taxon>Schizophyllum</taxon>
    </lineage>
</organism>
<evidence type="ECO:0000313" key="2">
    <source>
        <dbReference type="Proteomes" id="UP000320762"/>
    </source>
</evidence>
<dbReference type="Gene3D" id="3.40.50.1000">
    <property type="entry name" value="HAD superfamily/HAD-like"/>
    <property type="match status" value="1"/>
</dbReference>
<dbReference type="SUPFAM" id="SSF56784">
    <property type="entry name" value="HAD-like"/>
    <property type="match status" value="1"/>
</dbReference>
<dbReference type="PANTHER" id="PTHR47438">
    <property type="entry name" value="PHOSPHATE METABOLISM PROTEIN 8-RELATED"/>
    <property type="match status" value="1"/>
</dbReference>
<dbReference type="InterPro" id="IPR006439">
    <property type="entry name" value="HAD-SF_hydro_IA"/>
</dbReference>
<dbReference type="GO" id="GO:0009166">
    <property type="term" value="P:nucleotide catabolic process"/>
    <property type="evidence" value="ECO:0007669"/>
    <property type="project" value="TreeGrafter"/>
</dbReference>
<accession>A0A550CSG7</accession>
<dbReference type="PANTHER" id="PTHR47438:SF1">
    <property type="entry name" value="PHOSPHATE METABOLISM PROTEIN 8-RELATED"/>
    <property type="match status" value="1"/>
</dbReference>
<dbReference type="Gene3D" id="1.10.150.450">
    <property type="match status" value="1"/>
</dbReference>
<dbReference type="Proteomes" id="UP000320762">
    <property type="component" value="Unassembled WGS sequence"/>
</dbReference>
<gene>
    <name evidence="1" type="ORF">BD626DRAFT_479636</name>
</gene>
<dbReference type="EMBL" id="VDMD01000002">
    <property type="protein sequence ID" value="TRM67724.1"/>
    <property type="molecule type" value="Genomic_DNA"/>
</dbReference>
<dbReference type="InterPro" id="IPR052791">
    <property type="entry name" value="SSM1_domain"/>
</dbReference>
<reference evidence="1 2" key="1">
    <citation type="journal article" date="2019" name="New Phytol.">
        <title>Comparative genomics reveals unique wood-decay strategies and fruiting body development in the Schizophyllaceae.</title>
        <authorList>
            <person name="Almasi E."/>
            <person name="Sahu N."/>
            <person name="Krizsan K."/>
            <person name="Balint B."/>
            <person name="Kovacs G.M."/>
            <person name="Kiss B."/>
            <person name="Cseklye J."/>
            <person name="Drula E."/>
            <person name="Henrissat B."/>
            <person name="Nagy I."/>
            <person name="Chovatia M."/>
            <person name="Adam C."/>
            <person name="LaButti K."/>
            <person name="Lipzen A."/>
            <person name="Riley R."/>
            <person name="Grigoriev I.V."/>
            <person name="Nagy L.G."/>
        </authorList>
    </citation>
    <scope>NUCLEOTIDE SEQUENCE [LARGE SCALE GENOMIC DNA]</scope>
    <source>
        <strain evidence="1 2">NL-1724</strain>
    </source>
</reference>
<dbReference type="GO" id="GO:0006206">
    <property type="term" value="P:pyrimidine nucleobase metabolic process"/>
    <property type="evidence" value="ECO:0007669"/>
    <property type="project" value="TreeGrafter"/>
</dbReference>
<keyword evidence="2" id="KW-1185">Reference proteome</keyword>
<protein>
    <submittedName>
        <fullName evidence="1">Pyrimidine 5-nucleotidase</fullName>
    </submittedName>
</protein>
<dbReference type="NCBIfam" id="TIGR01993">
    <property type="entry name" value="Pyr-5-nucltdase"/>
    <property type="match status" value="1"/>
</dbReference>
<dbReference type="InterPro" id="IPR010237">
    <property type="entry name" value="Pyr-5-nucltdase"/>
</dbReference>
<evidence type="ECO:0000313" key="1">
    <source>
        <dbReference type="EMBL" id="TRM67724.1"/>
    </source>
</evidence>
<dbReference type="OrthoDB" id="1065058at2759"/>
<proteinExistence type="predicted"/>
<dbReference type="InterPro" id="IPR036412">
    <property type="entry name" value="HAD-like_sf"/>
</dbReference>
<dbReference type="SFLD" id="SFLDG01129">
    <property type="entry name" value="C1.5:_HAD__Beta-PGM__Phosphata"/>
    <property type="match status" value="1"/>
</dbReference>
<dbReference type="GO" id="GO:0008252">
    <property type="term" value="F:nucleotidase activity"/>
    <property type="evidence" value="ECO:0007669"/>
    <property type="project" value="TreeGrafter"/>
</dbReference>
<dbReference type="Pfam" id="PF00702">
    <property type="entry name" value="Hydrolase"/>
    <property type="match status" value="1"/>
</dbReference>
<sequence>MAEDTRPMVWFDIDNTLYSASTKISQEMGKRIHAYFVTLDLAEDEATSLHHRYYSEYGLALRGLVRHHDVDPLDFDRKCDGSLPLEEIIKPNPALRKLFEDIDRSKYRVWALTNAYKPHAERVLRLLSLEDQIDGLVYCDYAQRDFSCKPEADYYHQALTKAGVTDPSKCYFVDDSLKNVKAAHALGWGKLAHFSENGLEVVEGGQMKRLPTHELGAKTEEGIDIISDLQQLRIVWAEIFKA</sequence>